<feature type="binding site" evidence="10 13">
    <location>
        <position position="174"/>
    </location>
    <ligand>
        <name>a divalent metal cation</name>
        <dbReference type="ChEBI" id="CHEBI:60240"/>
    </ligand>
</feature>
<dbReference type="AlphaFoldDB" id="A0A7C1SDM2"/>
<sequence>MKVRISASILDCDFTRLGQELNAVLDAGVDAIHLDIMDGHFVPNLSFGTPIVQAVRRTVSLPIYTHLMVIEPEKMIPRFVSHSDYLIFHIEATSQPENCIAAIRNSGRLPGISLNPDTPVERIIPLLSHLEDVLLMSVFPGFGGQQFIPESLNRITHLAELRRESGLSYTISVDGGVTPANAHDIVRAGADILVAGSAIFRSSSYRETVRALRCLNS</sequence>
<dbReference type="CDD" id="cd00429">
    <property type="entry name" value="RPE"/>
    <property type="match status" value="1"/>
</dbReference>
<gene>
    <name evidence="10 15" type="primary">rpe</name>
    <name evidence="15" type="ORF">ENP94_02305</name>
</gene>
<dbReference type="InterPro" id="IPR013785">
    <property type="entry name" value="Aldolase_TIM"/>
</dbReference>
<dbReference type="PIRSF" id="PIRSF001461">
    <property type="entry name" value="RPE"/>
    <property type="match status" value="1"/>
</dbReference>
<keyword evidence="13" id="KW-0464">Manganese</keyword>
<reference evidence="15" key="1">
    <citation type="journal article" date="2020" name="mSystems">
        <title>Genome- and Community-Level Interaction Insights into Carbon Utilization and Element Cycling Functions of Hydrothermarchaeota in Hydrothermal Sediment.</title>
        <authorList>
            <person name="Zhou Z."/>
            <person name="Liu Y."/>
            <person name="Xu W."/>
            <person name="Pan J."/>
            <person name="Luo Z.H."/>
            <person name="Li M."/>
        </authorList>
    </citation>
    <scope>NUCLEOTIDE SEQUENCE [LARGE SCALE GENOMIC DNA]</scope>
    <source>
        <strain evidence="15">SpSt-265</strain>
    </source>
</reference>
<feature type="binding site" evidence="10 13">
    <location>
        <position position="33"/>
    </location>
    <ligand>
        <name>a divalent metal cation</name>
        <dbReference type="ChEBI" id="CHEBI:60240"/>
    </ligand>
</feature>
<dbReference type="GO" id="GO:0005737">
    <property type="term" value="C:cytoplasm"/>
    <property type="evidence" value="ECO:0007669"/>
    <property type="project" value="UniProtKB-ARBA"/>
</dbReference>
<keyword evidence="13" id="KW-0170">Cobalt</keyword>
<feature type="binding site" evidence="10 14">
    <location>
        <position position="66"/>
    </location>
    <ligand>
        <name>substrate</name>
    </ligand>
</feature>
<evidence type="ECO:0000256" key="9">
    <source>
        <dbReference type="ARBA" id="ARBA00023235"/>
    </source>
</evidence>
<keyword evidence="8 10" id="KW-0479">Metal-binding</keyword>
<dbReference type="PROSITE" id="PS01085">
    <property type="entry name" value="RIBUL_P_3_EPIMER_1"/>
    <property type="match status" value="1"/>
</dbReference>
<feature type="binding site" evidence="10 14">
    <location>
        <begin position="141"/>
        <end position="144"/>
    </location>
    <ligand>
        <name>substrate</name>
    </ligand>
</feature>
<dbReference type="Gene3D" id="3.20.20.70">
    <property type="entry name" value="Aldolase class I"/>
    <property type="match status" value="1"/>
</dbReference>
<feature type="binding site" evidence="14">
    <location>
        <position position="176"/>
    </location>
    <ligand>
        <name>substrate</name>
    </ligand>
</feature>
<feature type="binding site" evidence="10 14">
    <location>
        <begin position="196"/>
        <end position="197"/>
    </location>
    <ligand>
        <name>substrate</name>
    </ligand>
</feature>
<protein>
    <recommendedName>
        <fullName evidence="7 10">Ribulose-phosphate 3-epimerase</fullName>
        <ecNumber evidence="7 10">5.1.3.1</ecNumber>
    </recommendedName>
</protein>
<comment type="function">
    <text evidence="10">Catalyzes the reversible epimerization of D-ribulose 5-phosphate to D-xylulose 5-phosphate.</text>
</comment>
<feature type="binding site" evidence="10 14">
    <location>
        <position position="8"/>
    </location>
    <ligand>
        <name>substrate</name>
    </ligand>
</feature>
<keyword evidence="9 10" id="KW-0413">Isomerase</keyword>
<comment type="cofactor">
    <cofactor evidence="10 13">
        <name>a divalent metal cation</name>
        <dbReference type="ChEBI" id="CHEBI:60240"/>
    </cofactor>
    <text evidence="10 13">Binds 1 divalent metal cation per subunit.</text>
</comment>
<dbReference type="InterPro" id="IPR011060">
    <property type="entry name" value="RibuloseP-bd_barrel"/>
</dbReference>
<evidence type="ECO:0000256" key="4">
    <source>
        <dbReference type="ARBA" id="ARBA00001947"/>
    </source>
</evidence>
<comment type="catalytic activity">
    <reaction evidence="1 10 11">
        <text>D-ribulose 5-phosphate = D-xylulose 5-phosphate</text>
        <dbReference type="Rhea" id="RHEA:13677"/>
        <dbReference type="ChEBI" id="CHEBI:57737"/>
        <dbReference type="ChEBI" id="CHEBI:58121"/>
        <dbReference type="EC" id="5.1.3.1"/>
    </reaction>
</comment>
<name>A0A7C1SDM2_UNCW3</name>
<keyword evidence="10 11" id="KW-0119">Carbohydrate metabolism</keyword>
<dbReference type="InterPro" id="IPR000056">
    <property type="entry name" value="Ribul_P_3_epim-like"/>
</dbReference>
<feature type="active site" description="Proton donor" evidence="10 12">
    <location>
        <position position="174"/>
    </location>
</feature>
<evidence type="ECO:0000256" key="13">
    <source>
        <dbReference type="PIRSR" id="PIRSR001461-2"/>
    </source>
</evidence>
<dbReference type="GO" id="GO:0006098">
    <property type="term" value="P:pentose-phosphate shunt"/>
    <property type="evidence" value="ECO:0007669"/>
    <property type="project" value="UniProtKB-UniRule"/>
</dbReference>
<evidence type="ECO:0000256" key="6">
    <source>
        <dbReference type="ARBA" id="ARBA00009541"/>
    </source>
</evidence>
<dbReference type="PANTHER" id="PTHR11749">
    <property type="entry name" value="RIBULOSE-5-PHOSPHATE-3-EPIMERASE"/>
    <property type="match status" value="1"/>
</dbReference>
<comment type="cofactor">
    <cofactor evidence="3">
        <name>Co(2+)</name>
        <dbReference type="ChEBI" id="CHEBI:48828"/>
    </cofactor>
</comment>
<dbReference type="FunFam" id="3.20.20.70:FF:000004">
    <property type="entry name" value="Ribulose-phosphate 3-epimerase"/>
    <property type="match status" value="1"/>
</dbReference>
<dbReference type="GO" id="GO:0046872">
    <property type="term" value="F:metal ion binding"/>
    <property type="evidence" value="ECO:0007669"/>
    <property type="project" value="UniProtKB-UniRule"/>
</dbReference>
<dbReference type="GO" id="GO:0004750">
    <property type="term" value="F:D-ribulose-phosphate 3-epimerase activity"/>
    <property type="evidence" value="ECO:0007669"/>
    <property type="project" value="UniProtKB-UniRule"/>
</dbReference>
<feature type="binding site" evidence="10 13">
    <location>
        <position position="35"/>
    </location>
    <ligand>
        <name>a divalent metal cation</name>
        <dbReference type="ChEBI" id="CHEBI:60240"/>
    </ligand>
</feature>
<comment type="cofactor">
    <cofactor evidence="4">
        <name>Zn(2+)</name>
        <dbReference type="ChEBI" id="CHEBI:29105"/>
    </cofactor>
</comment>
<feature type="binding site" evidence="10 13">
    <location>
        <position position="66"/>
    </location>
    <ligand>
        <name>a divalent metal cation</name>
        <dbReference type="ChEBI" id="CHEBI:60240"/>
    </ligand>
</feature>
<dbReference type="EC" id="5.1.3.1" evidence="7 10"/>
<evidence type="ECO:0000256" key="14">
    <source>
        <dbReference type="PIRSR" id="PIRSR001461-3"/>
    </source>
</evidence>
<dbReference type="EMBL" id="DSLG01000002">
    <property type="protein sequence ID" value="HEA86824.1"/>
    <property type="molecule type" value="Genomic_DNA"/>
</dbReference>
<dbReference type="PROSITE" id="PS01086">
    <property type="entry name" value="RIBUL_P_3_EPIMER_2"/>
    <property type="match status" value="1"/>
</dbReference>
<dbReference type="SUPFAM" id="SSF51366">
    <property type="entry name" value="Ribulose-phoshate binding barrel"/>
    <property type="match status" value="1"/>
</dbReference>
<comment type="pathway">
    <text evidence="10">Carbohydrate degradation.</text>
</comment>
<dbReference type="InterPro" id="IPR026019">
    <property type="entry name" value="Ribul_P_3_epim"/>
</dbReference>
<evidence type="ECO:0000313" key="15">
    <source>
        <dbReference type="EMBL" id="HEA86824.1"/>
    </source>
</evidence>
<evidence type="ECO:0000256" key="5">
    <source>
        <dbReference type="ARBA" id="ARBA00001954"/>
    </source>
</evidence>
<evidence type="ECO:0000256" key="10">
    <source>
        <dbReference type="HAMAP-Rule" id="MF_02227"/>
    </source>
</evidence>
<evidence type="ECO:0000256" key="3">
    <source>
        <dbReference type="ARBA" id="ARBA00001941"/>
    </source>
</evidence>
<proteinExistence type="inferred from homology"/>
<accession>A0A7C1SDM2</accession>
<dbReference type="HAMAP" id="MF_02227">
    <property type="entry name" value="RPE"/>
    <property type="match status" value="1"/>
</dbReference>
<comment type="cofactor">
    <cofactor evidence="2">
        <name>Mn(2+)</name>
        <dbReference type="ChEBI" id="CHEBI:29035"/>
    </cofactor>
</comment>
<evidence type="ECO:0000256" key="7">
    <source>
        <dbReference type="ARBA" id="ARBA00013188"/>
    </source>
</evidence>
<evidence type="ECO:0000256" key="1">
    <source>
        <dbReference type="ARBA" id="ARBA00001782"/>
    </source>
</evidence>
<evidence type="ECO:0000256" key="12">
    <source>
        <dbReference type="PIRSR" id="PIRSR001461-1"/>
    </source>
</evidence>
<evidence type="ECO:0000256" key="2">
    <source>
        <dbReference type="ARBA" id="ARBA00001936"/>
    </source>
</evidence>
<dbReference type="GO" id="GO:0019323">
    <property type="term" value="P:pentose catabolic process"/>
    <property type="evidence" value="ECO:0007669"/>
    <property type="project" value="UniProtKB-UniRule"/>
</dbReference>
<evidence type="ECO:0000256" key="8">
    <source>
        <dbReference type="ARBA" id="ARBA00022723"/>
    </source>
</evidence>
<dbReference type="NCBIfam" id="TIGR01163">
    <property type="entry name" value="rpe"/>
    <property type="match status" value="1"/>
</dbReference>
<keyword evidence="13" id="KW-0862">Zinc</keyword>
<dbReference type="Pfam" id="PF00834">
    <property type="entry name" value="Ribul_P_3_epim"/>
    <property type="match status" value="1"/>
</dbReference>
<comment type="similarity">
    <text evidence="6 10 11">Belongs to the ribulose-phosphate 3-epimerase family.</text>
</comment>
<comment type="caution">
    <text evidence="15">The sequence shown here is derived from an EMBL/GenBank/DDBJ whole genome shotgun (WGS) entry which is preliminary data.</text>
</comment>
<evidence type="ECO:0000256" key="11">
    <source>
        <dbReference type="PIRNR" id="PIRNR001461"/>
    </source>
</evidence>
<organism evidence="15">
    <name type="scientific">candidate division WOR-3 bacterium</name>
    <dbReference type="NCBI Taxonomy" id="2052148"/>
    <lineage>
        <taxon>Bacteria</taxon>
        <taxon>Bacteria division WOR-3</taxon>
    </lineage>
</organism>
<dbReference type="NCBIfam" id="NF004076">
    <property type="entry name" value="PRK05581.1-4"/>
    <property type="match status" value="1"/>
</dbReference>
<feature type="binding site" evidence="10">
    <location>
        <begin position="174"/>
        <end position="176"/>
    </location>
    <ligand>
        <name>substrate</name>
    </ligand>
</feature>
<comment type="cofactor">
    <cofactor evidence="5">
        <name>Fe(2+)</name>
        <dbReference type="ChEBI" id="CHEBI:29033"/>
    </cofactor>
</comment>
<feature type="active site" description="Proton acceptor" evidence="10 12">
    <location>
        <position position="35"/>
    </location>
</feature>